<comment type="caution">
    <text evidence="2">The sequence shown here is derived from an EMBL/GenBank/DDBJ whole genome shotgun (WGS) entry which is preliminary data.</text>
</comment>
<reference evidence="2" key="1">
    <citation type="submission" date="2021-02" db="EMBL/GenBank/DDBJ databases">
        <authorList>
            <person name="Nowell W R."/>
        </authorList>
    </citation>
    <scope>NUCLEOTIDE SEQUENCE</scope>
</reference>
<feature type="compositionally biased region" description="Low complexity" evidence="1">
    <location>
        <begin position="95"/>
        <end position="109"/>
    </location>
</feature>
<dbReference type="Proteomes" id="UP000676336">
    <property type="component" value="Unassembled WGS sequence"/>
</dbReference>
<dbReference type="EMBL" id="CAJOBI010372778">
    <property type="protein sequence ID" value="CAF5229848.1"/>
    <property type="molecule type" value="Genomic_DNA"/>
</dbReference>
<organism evidence="2 3">
    <name type="scientific">Rotaria magnacalcarata</name>
    <dbReference type="NCBI Taxonomy" id="392030"/>
    <lineage>
        <taxon>Eukaryota</taxon>
        <taxon>Metazoa</taxon>
        <taxon>Spiralia</taxon>
        <taxon>Gnathifera</taxon>
        <taxon>Rotifera</taxon>
        <taxon>Eurotatoria</taxon>
        <taxon>Bdelloidea</taxon>
        <taxon>Philodinida</taxon>
        <taxon>Philodinidae</taxon>
        <taxon>Rotaria</taxon>
    </lineage>
</organism>
<name>A0A8S3KE48_9BILA</name>
<dbReference type="AlphaFoldDB" id="A0A8S3KE48"/>
<protein>
    <submittedName>
        <fullName evidence="2">Uncharacterized protein</fullName>
    </submittedName>
</protein>
<feature type="region of interest" description="Disordered" evidence="1">
    <location>
        <begin position="94"/>
        <end position="116"/>
    </location>
</feature>
<sequence>STASTVTTVTTSTASEVTTVATSTTSAVTTAATSTTSAATYAVSTSIAGLTTRSPDMVTSQNILTEKISTLQASSVNPIETSLPLTTTIMNDVGTSIPTTISPTTTDSTSKMESTSGQLSTIISEISTVFKDS</sequence>
<gene>
    <name evidence="2" type="ORF">SMN809_LOCUS86768</name>
</gene>
<accession>A0A8S3KE48</accession>
<evidence type="ECO:0000256" key="1">
    <source>
        <dbReference type="SAM" id="MobiDB-lite"/>
    </source>
</evidence>
<feature type="non-terminal residue" evidence="2">
    <location>
        <position position="133"/>
    </location>
</feature>
<evidence type="ECO:0000313" key="2">
    <source>
        <dbReference type="EMBL" id="CAF5229848.1"/>
    </source>
</evidence>
<feature type="non-terminal residue" evidence="2">
    <location>
        <position position="1"/>
    </location>
</feature>
<evidence type="ECO:0000313" key="3">
    <source>
        <dbReference type="Proteomes" id="UP000676336"/>
    </source>
</evidence>
<proteinExistence type="predicted"/>